<sequence>MGQESAGRESAEGQHTGTAPAMKALEKTALRASVWSVLEYGSGTLLRVVSSLVLTRLLAPAYFGEMTLVSTLIVGINLLSDIGLGPSVIQSKRGDEPDFLNTAWTLQVIRGTALWIIALAVSWPMALFYNNHHLLYLLPVLAFTNVISGFNSTNLLTLSRHMGVRRLFAIDGSMSVVSLITTIVWALIWPSVWAIVAGQIVSGIYRLVLSHIPTVAPGIRNRFRWEKEALSSIVHFGKWIMIGTAFFFFASQADRLILGKLTTLTLLGVYGLAYQLSDLPRQIFLSLGNRVAYPFIAKIIHLPREEFRVKFLRYRSYSLLVGGSLLCIMVTFGDQVVLHAYDKRYHEAAWMIPILAIGLWHTLLYTTTLPVLFSLGQARYNAYGNAAYAIAVSAGVWSGYHFYGMLGAVIAVAAGDFPMYLVVLTGATREGIKPLKQDLLMTGAFVALLLACLFARASLWAAVPFHPA</sequence>
<dbReference type="Proteomes" id="UP000199024">
    <property type="component" value="Unassembled WGS sequence"/>
</dbReference>
<protein>
    <submittedName>
        <fullName evidence="8">Membrane protein involved in the export of O-antigen and teichoic acid</fullName>
    </submittedName>
</protein>
<dbReference type="AlphaFoldDB" id="A0A1I6LUG1"/>
<gene>
    <name evidence="8" type="ORF">SAMN05421771_1294</name>
</gene>
<evidence type="ECO:0000256" key="1">
    <source>
        <dbReference type="ARBA" id="ARBA00004651"/>
    </source>
</evidence>
<evidence type="ECO:0000256" key="7">
    <source>
        <dbReference type="SAM" id="Phobius"/>
    </source>
</evidence>
<comment type="subcellular location">
    <subcellularLocation>
        <location evidence="1">Cell membrane</location>
        <topology evidence="1">Multi-pass membrane protein</topology>
    </subcellularLocation>
</comment>
<evidence type="ECO:0000256" key="2">
    <source>
        <dbReference type="ARBA" id="ARBA00007430"/>
    </source>
</evidence>
<feature type="transmembrane region" description="Helical" evidence="7">
    <location>
        <begin position="57"/>
        <end position="79"/>
    </location>
</feature>
<evidence type="ECO:0000313" key="8">
    <source>
        <dbReference type="EMBL" id="SFS07121.1"/>
    </source>
</evidence>
<dbReference type="PANTHER" id="PTHR30250">
    <property type="entry name" value="PST FAMILY PREDICTED COLANIC ACID TRANSPORTER"/>
    <property type="match status" value="1"/>
</dbReference>
<evidence type="ECO:0000313" key="9">
    <source>
        <dbReference type="Proteomes" id="UP000199024"/>
    </source>
</evidence>
<dbReference type="Pfam" id="PF13440">
    <property type="entry name" value="Polysacc_synt_3"/>
    <property type="match status" value="1"/>
</dbReference>
<dbReference type="RefSeq" id="WP_175528893.1">
    <property type="nucleotide sequence ID" value="NZ_FOZL01000001.1"/>
</dbReference>
<organism evidence="8 9">
    <name type="scientific">Granulicella pectinivorans</name>
    <dbReference type="NCBI Taxonomy" id="474950"/>
    <lineage>
        <taxon>Bacteria</taxon>
        <taxon>Pseudomonadati</taxon>
        <taxon>Acidobacteriota</taxon>
        <taxon>Terriglobia</taxon>
        <taxon>Terriglobales</taxon>
        <taxon>Acidobacteriaceae</taxon>
        <taxon>Granulicella</taxon>
    </lineage>
</organism>
<keyword evidence="4 7" id="KW-0812">Transmembrane</keyword>
<accession>A0A1I6LUG1</accession>
<feature type="transmembrane region" description="Helical" evidence="7">
    <location>
        <begin position="406"/>
        <end position="427"/>
    </location>
</feature>
<comment type="similarity">
    <text evidence="2">Belongs to the polysaccharide synthase family.</text>
</comment>
<name>A0A1I6LUG1_9BACT</name>
<feature type="transmembrane region" description="Helical" evidence="7">
    <location>
        <begin position="317"/>
        <end position="338"/>
    </location>
</feature>
<keyword evidence="5 7" id="KW-1133">Transmembrane helix</keyword>
<feature type="transmembrane region" description="Helical" evidence="7">
    <location>
        <begin position="99"/>
        <end position="123"/>
    </location>
</feature>
<dbReference type="InterPro" id="IPR050833">
    <property type="entry name" value="Poly_Biosynth_Transport"/>
</dbReference>
<reference evidence="8 9" key="1">
    <citation type="submission" date="2016-10" db="EMBL/GenBank/DDBJ databases">
        <authorList>
            <person name="de Groot N.N."/>
        </authorList>
    </citation>
    <scope>NUCLEOTIDE SEQUENCE [LARGE SCALE GENOMIC DNA]</scope>
    <source>
        <strain evidence="8 9">DSM 21001</strain>
    </source>
</reference>
<dbReference type="EMBL" id="FOZL01000001">
    <property type="protein sequence ID" value="SFS07121.1"/>
    <property type="molecule type" value="Genomic_DNA"/>
</dbReference>
<dbReference type="PANTHER" id="PTHR30250:SF10">
    <property type="entry name" value="LIPOPOLYSACCHARIDE BIOSYNTHESIS PROTEIN WZXC"/>
    <property type="match status" value="1"/>
</dbReference>
<keyword evidence="6 7" id="KW-0472">Membrane</keyword>
<feature type="transmembrane region" description="Helical" evidence="7">
    <location>
        <begin position="229"/>
        <end position="250"/>
    </location>
</feature>
<keyword evidence="9" id="KW-1185">Reference proteome</keyword>
<dbReference type="STRING" id="474950.SAMN05421771_1294"/>
<feature type="transmembrane region" description="Helical" evidence="7">
    <location>
        <begin position="350"/>
        <end position="373"/>
    </location>
</feature>
<feature type="transmembrane region" description="Helical" evidence="7">
    <location>
        <begin position="256"/>
        <end position="276"/>
    </location>
</feature>
<evidence type="ECO:0000256" key="5">
    <source>
        <dbReference type="ARBA" id="ARBA00022989"/>
    </source>
</evidence>
<feature type="transmembrane region" description="Helical" evidence="7">
    <location>
        <begin position="135"/>
        <end position="156"/>
    </location>
</feature>
<feature type="transmembrane region" description="Helical" evidence="7">
    <location>
        <begin position="439"/>
        <end position="463"/>
    </location>
</feature>
<evidence type="ECO:0000256" key="4">
    <source>
        <dbReference type="ARBA" id="ARBA00022692"/>
    </source>
</evidence>
<evidence type="ECO:0000256" key="6">
    <source>
        <dbReference type="ARBA" id="ARBA00023136"/>
    </source>
</evidence>
<feature type="transmembrane region" description="Helical" evidence="7">
    <location>
        <begin position="380"/>
        <end position="400"/>
    </location>
</feature>
<proteinExistence type="inferred from homology"/>
<keyword evidence="3" id="KW-1003">Cell membrane</keyword>
<dbReference type="GO" id="GO:0005886">
    <property type="term" value="C:plasma membrane"/>
    <property type="evidence" value="ECO:0007669"/>
    <property type="project" value="UniProtKB-SubCell"/>
</dbReference>
<evidence type="ECO:0000256" key="3">
    <source>
        <dbReference type="ARBA" id="ARBA00022475"/>
    </source>
</evidence>